<dbReference type="Gene3D" id="3.40.50.720">
    <property type="entry name" value="NAD(P)-binding Rossmann-like Domain"/>
    <property type="match status" value="1"/>
</dbReference>
<keyword evidence="3" id="KW-1185">Reference proteome</keyword>
<dbReference type="PANTHER" id="PTHR21089">
    <property type="entry name" value="SHIKIMATE DEHYDROGENASE"/>
    <property type="match status" value="1"/>
</dbReference>
<protein>
    <submittedName>
        <fullName evidence="2">Pentafunctional AROM polypeptide</fullName>
    </submittedName>
</protein>
<evidence type="ECO:0000313" key="3">
    <source>
        <dbReference type="Proteomes" id="UP000243723"/>
    </source>
</evidence>
<evidence type="ECO:0000313" key="2">
    <source>
        <dbReference type="EMBL" id="PSK34338.1"/>
    </source>
</evidence>
<dbReference type="PANTHER" id="PTHR21089:SF1">
    <property type="entry name" value="BIFUNCTIONAL 3-DEHYDROQUINATE DEHYDRATASE_SHIKIMATE DEHYDROGENASE, CHLOROPLASTIC"/>
    <property type="match status" value="1"/>
</dbReference>
<dbReference type="GO" id="GO:0009423">
    <property type="term" value="P:chorismate biosynthetic process"/>
    <property type="evidence" value="ECO:0007669"/>
    <property type="project" value="TreeGrafter"/>
</dbReference>
<dbReference type="Gene3D" id="3.40.50.10860">
    <property type="entry name" value="Leucine Dehydrogenase, chain A, domain 1"/>
    <property type="match status" value="1"/>
</dbReference>
<dbReference type="AlphaFoldDB" id="A0A2P7YEF6"/>
<dbReference type="InterPro" id="IPR022893">
    <property type="entry name" value="Shikimate_DH_fam"/>
</dbReference>
<sequence length="321" mass="35929">MTVTSSSIPSSAAKDHLPSRSHLDKYGFLFGYPISHSLSPLFHNTLYSYLNLKWQQFFFESATLSDCLPYLQDPQFYGASVTMPHKVNIIPHLDELTDEAKACGACNTIYLKEKDGRRVLCGTNTDVIGVREAFLQNVKDPKSKYEGRPGMVVGGGGAARASVYALWRYLGAKQIYLVNRDPKEVEVLIDWCTKNGYGEGLIHVKTVEQAQSLEGTGAIVACVPDLVPNTEEEKTARKILENFLGREHKGAILEMAYHPKPWTGIAQLSTDFGWQVMLGTEAMMYQGFEQDRYWTGKGLEDLPVKEVKKVISEELEKSVKH</sequence>
<dbReference type="OrthoDB" id="204377at2759"/>
<comment type="caution">
    <text evidence="2">The sequence shown here is derived from an EMBL/GenBank/DDBJ whole genome shotgun (WGS) entry which is preliminary data.</text>
</comment>
<name>A0A2P7YEF6_9PEZI</name>
<dbReference type="SUPFAM" id="SSF53223">
    <property type="entry name" value="Aminoacid dehydrogenase-like, N-terminal domain"/>
    <property type="match status" value="1"/>
</dbReference>
<dbReference type="InterPro" id="IPR013708">
    <property type="entry name" value="Shikimate_DH-bd_N"/>
</dbReference>
<dbReference type="SUPFAM" id="SSF51735">
    <property type="entry name" value="NAD(P)-binding Rossmann-fold domains"/>
    <property type="match status" value="1"/>
</dbReference>
<dbReference type="GO" id="GO:0004764">
    <property type="term" value="F:shikimate 3-dehydrogenase (NADP+) activity"/>
    <property type="evidence" value="ECO:0007669"/>
    <property type="project" value="InterPro"/>
</dbReference>
<organism evidence="2 3">
    <name type="scientific">Elsinoe australis</name>
    <dbReference type="NCBI Taxonomy" id="40998"/>
    <lineage>
        <taxon>Eukaryota</taxon>
        <taxon>Fungi</taxon>
        <taxon>Dikarya</taxon>
        <taxon>Ascomycota</taxon>
        <taxon>Pezizomycotina</taxon>
        <taxon>Dothideomycetes</taxon>
        <taxon>Dothideomycetidae</taxon>
        <taxon>Myriangiales</taxon>
        <taxon>Elsinoaceae</taxon>
        <taxon>Elsinoe</taxon>
    </lineage>
</organism>
<accession>A0A2P7YEF6</accession>
<proteinExistence type="predicted"/>
<dbReference type="GO" id="GO:0019632">
    <property type="term" value="P:shikimate metabolic process"/>
    <property type="evidence" value="ECO:0007669"/>
    <property type="project" value="TreeGrafter"/>
</dbReference>
<dbReference type="Pfam" id="PF08501">
    <property type="entry name" value="Shikimate_dh_N"/>
    <property type="match status" value="1"/>
</dbReference>
<dbReference type="InterPro" id="IPR036291">
    <property type="entry name" value="NAD(P)-bd_dom_sf"/>
</dbReference>
<evidence type="ECO:0000259" key="1">
    <source>
        <dbReference type="Pfam" id="PF08501"/>
    </source>
</evidence>
<dbReference type="Proteomes" id="UP000243723">
    <property type="component" value="Unassembled WGS sequence"/>
</dbReference>
<gene>
    <name evidence="2" type="ORF">B9Z65_8664</name>
</gene>
<reference evidence="2 3" key="1">
    <citation type="submission" date="2017-05" db="EMBL/GenBank/DDBJ databases">
        <title>Draft genome sequence of Elsinoe australis.</title>
        <authorList>
            <person name="Cheng Q."/>
        </authorList>
    </citation>
    <scope>NUCLEOTIDE SEQUENCE [LARGE SCALE GENOMIC DNA]</scope>
    <source>
        <strain evidence="2 3">NL1</strain>
    </source>
</reference>
<feature type="domain" description="Shikimate dehydrogenase substrate binding N-terminal" evidence="1">
    <location>
        <begin position="29"/>
        <end position="109"/>
    </location>
</feature>
<dbReference type="EMBL" id="NHZQ01000447">
    <property type="protein sequence ID" value="PSK34338.1"/>
    <property type="molecule type" value="Genomic_DNA"/>
</dbReference>
<dbReference type="InterPro" id="IPR046346">
    <property type="entry name" value="Aminoacid_DH-like_N_sf"/>
</dbReference>
<dbReference type="STRING" id="40998.A0A2P7YEF6"/>